<evidence type="ECO:0000256" key="2">
    <source>
        <dbReference type="ARBA" id="ARBA00022729"/>
    </source>
</evidence>
<dbReference type="InterPro" id="IPR028081">
    <property type="entry name" value="Leu-bd"/>
</dbReference>
<dbReference type="InterPro" id="IPR051010">
    <property type="entry name" value="BCAA_transport"/>
</dbReference>
<organism evidence="6 7">
    <name type="scientific">Gordonia alkaliphila</name>
    <dbReference type="NCBI Taxonomy" id="1053547"/>
    <lineage>
        <taxon>Bacteria</taxon>
        <taxon>Bacillati</taxon>
        <taxon>Actinomycetota</taxon>
        <taxon>Actinomycetes</taxon>
        <taxon>Mycobacteriales</taxon>
        <taxon>Gordoniaceae</taxon>
        <taxon>Gordonia</taxon>
    </lineage>
</organism>
<protein>
    <submittedName>
        <fullName evidence="6">ABC transporter substrate-binding protein</fullName>
    </submittedName>
</protein>
<dbReference type="PANTHER" id="PTHR30483:SF6">
    <property type="entry name" value="PERIPLASMIC BINDING PROTEIN OF ABC TRANSPORTER FOR NATURAL AMINO ACIDS"/>
    <property type="match status" value="1"/>
</dbReference>
<evidence type="ECO:0000259" key="5">
    <source>
        <dbReference type="Pfam" id="PF13458"/>
    </source>
</evidence>
<dbReference type="RefSeq" id="WP_425556548.1">
    <property type="nucleotide sequence ID" value="NZ_BAABIE010000017.1"/>
</dbReference>
<dbReference type="EMBL" id="BAABIE010000017">
    <property type="protein sequence ID" value="GAA4757074.1"/>
    <property type="molecule type" value="Genomic_DNA"/>
</dbReference>
<reference evidence="7" key="1">
    <citation type="journal article" date="2019" name="Int. J. Syst. Evol. Microbiol.">
        <title>The Global Catalogue of Microorganisms (GCM) 10K type strain sequencing project: providing services to taxonomists for standard genome sequencing and annotation.</title>
        <authorList>
            <consortium name="The Broad Institute Genomics Platform"/>
            <consortium name="The Broad Institute Genome Sequencing Center for Infectious Disease"/>
            <person name="Wu L."/>
            <person name="Ma J."/>
        </authorList>
    </citation>
    <scope>NUCLEOTIDE SEQUENCE [LARGE SCALE GENOMIC DNA]</scope>
    <source>
        <strain evidence="7">JCM 18077</strain>
    </source>
</reference>
<dbReference type="Proteomes" id="UP001500822">
    <property type="component" value="Unassembled WGS sequence"/>
</dbReference>
<evidence type="ECO:0000256" key="3">
    <source>
        <dbReference type="SAM" id="MobiDB-lite"/>
    </source>
</evidence>
<dbReference type="Pfam" id="PF13458">
    <property type="entry name" value="Peripla_BP_6"/>
    <property type="match status" value="1"/>
</dbReference>
<accession>A0ABP8ZHV6</accession>
<keyword evidence="2 4" id="KW-0732">Signal</keyword>
<evidence type="ECO:0000313" key="6">
    <source>
        <dbReference type="EMBL" id="GAA4757074.1"/>
    </source>
</evidence>
<evidence type="ECO:0000313" key="7">
    <source>
        <dbReference type="Proteomes" id="UP001500822"/>
    </source>
</evidence>
<feature type="signal peptide" evidence="4">
    <location>
        <begin position="1"/>
        <end position="32"/>
    </location>
</feature>
<proteinExistence type="inferred from homology"/>
<comment type="similarity">
    <text evidence="1">Belongs to the leucine-binding protein family.</text>
</comment>
<dbReference type="SUPFAM" id="SSF53822">
    <property type="entry name" value="Periplasmic binding protein-like I"/>
    <property type="match status" value="1"/>
</dbReference>
<feature type="domain" description="Leucine-binding protein" evidence="5">
    <location>
        <begin position="58"/>
        <end position="384"/>
    </location>
</feature>
<dbReference type="PANTHER" id="PTHR30483">
    <property type="entry name" value="LEUCINE-SPECIFIC-BINDING PROTEIN"/>
    <property type="match status" value="1"/>
</dbReference>
<gene>
    <name evidence="6" type="ORF">GCM10023217_31490</name>
</gene>
<feature type="chain" id="PRO_5045831831" evidence="4">
    <location>
        <begin position="33"/>
        <end position="413"/>
    </location>
</feature>
<dbReference type="CDD" id="cd06341">
    <property type="entry name" value="PBP1_ABC_ligand_binding-like"/>
    <property type="match status" value="1"/>
</dbReference>
<name>A0ABP8ZHV6_9ACTN</name>
<sequence length="413" mass="41769">MNVSTGFKRAAKSTAVMGAAAALVLGGLTACSSDDDTASNSTGKTTELPSNPATGEAIKIGFIAPEGGQISLPMVREGGEAAAQYINENGGGIGGHKIELVVCKQHEEPASATKCANEMVEKKVSAVVTPLGAQGAVMLPIISGAGIPYVAQAPVSQAEMISPDAFMISGGIISVLGGQAATAAKDGLKKVTVLIGDTGDAAASVKALGEPMFKQAGVDLKVVTIPAATADPTPQIQAGLSDNPDAVTILGDTRQCIQGIKALETAAPDVQKYLIASCLDKPVIDAVGEDAVLGAKAFTTVNLSSDDDSVTQYRSVMAKYAPDTDPQGLGYLGYQVVMALAQVGGSLPGDGVGPEQMKAALRSAKDVPVPAAPGLTFTCDGKAVPQLPSLCSRSILVSNVGENLKYTDTVTVN</sequence>
<comment type="caution">
    <text evidence="6">The sequence shown here is derived from an EMBL/GenBank/DDBJ whole genome shotgun (WGS) entry which is preliminary data.</text>
</comment>
<keyword evidence="7" id="KW-1185">Reference proteome</keyword>
<dbReference type="Gene3D" id="3.40.50.2300">
    <property type="match status" value="2"/>
</dbReference>
<evidence type="ECO:0000256" key="1">
    <source>
        <dbReference type="ARBA" id="ARBA00010062"/>
    </source>
</evidence>
<dbReference type="InterPro" id="IPR028082">
    <property type="entry name" value="Peripla_BP_I"/>
</dbReference>
<feature type="compositionally biased region" description="Polar residues" evidence="3">
    <location>
        <begin position="38"/>
        <end position="53"/>
    </location>
</feature>
<evidence type="ECO:0000256" key="4">
    <source>
        <dbReference type="SAM" id="SignalP"/>
    </source>
</evidence>
<feature type="region of interest" description="Disordered" evidence="3">
    <location>
        <begin position="34"/>
        <end position="53"/>
    </location>
</feature>